<sequence length="687" mass="72942">MLIITPALQQTQLFGKAHSPFLGVKGTVIRPDARSENAVNALDRRADSATEWCKKWSHQSAIVNGTMYIYGGRMSTSSAQTNDTWNNEFVTLDLTKSWDISSPAFRALPQPSGPPPVSNGYLWSSYGALYLYGGEFSDTPPEQPVDFAVWEYDIKASEWKEHSNPRTSAGINAAGGGEPVQRSAEGAGINVPSLGRGFYFGGHLDLYTTPGWSAQIPRVYLKSLIEYTFPGHENKAVSGLDAAGSDGAWRNITEGGLQESAGFTERADGVLVFVPGFGDEGILLGLAGGTETTFTQMNVIDVYDIAGSTWYKQSTSGKSPKIRVNPCAVVAAAADGTSYNVYMFGGQNLQPFQQQTQYDDMWILSIPSFTWIEVDQSKQSVPFGRAGHSCNIWDGQMVLVGGYVGQEISCDSPGVYVFNTSTLEWVNRFTSLTGPSQGAGKTIDVGDPVTGNPFSQQGSQLGSNSSSGLHGSFGYSVPQPVIDAIGGNPLGGATVTAPAQSATGGPIATGKPIYYTVTSINGQTVTTTASPGNSDGSSAGRVGAIVAGTIAGFLLFLAGYLAFCAYIYRKRVQLYQRHLAMAQRGAADPQQAEKESIFGRLSSAGNFFAAPKHVSEASSGQTPWRPGHSSQGSYTGSADGLQGNHPLLRPGSSGSDSEDLIAGQEPSFWGPRGVVLNPRRTLRVINQ</sequence>
<keyword evidence="1" id="KW-0880">Kelch repeat</keyword>
<dbReference type="RefSeq" id="XP_033530660.1">
    <property type="nucleotide sequence ID" value="XM_033676742.1"/>
</dbReference>
<feature type="region of interest" description="Disordered" evidence="3">
    <location>
        <begin position="615"/>
        <end position="665"/>
    </location>
</feature>
<dbReference type="InterPro" id="IPR015915">
    <property type="entry name" value="Kelch-typ_b-propeller"/>
</dbReference>
<evidence type="ECO:0000256" key="1">
    <source>
        <dbReference type="ARBA" id="ARBA00022441"/>
    </source>
</evidence>
<keyword evidence="2" id="KW-0677">Repeat</keyword>
<evidence type="ECO:0008006" key="8">
    <source>
        <dbReference type="Google" id="ProtNLM"/>
    </source>
</evidence>
<reference evidence="7" key="2">
    <citation type="submission" date="2020-04" db="EMBL/GenBank/DDBJ databases">
        <authorList>
            <consortium name="NCBI Genome Project"/>
        </authorList>
    </citation>
    <scope>NUCLEOTIDE SEQUENCE</scope>
    <source>
        <strain evidence="7">CBS 781.70</strain>
    </source>
</reference>
<protein>
    <recommendedName>
        <fullName evidence="8">Kelch repeat protein</fullName>
    </recommendedName>
</protein>
<feature type="transmembrane region" description="Helical" evidence="4">
    <location>
        <begin position="542"/>
        <end position="568"/>
    </location>
</feature>
<accession>A0A6G1FTM8</accession>
<dbReference type="InterPro" id="IPR011043">
    <property type="entry name" value="Gal_Oxase/kelch_b-propeller"/>
</dbReference>
<dbReference type="AlphaFoldDB" id="A0A6G1FTM8"/>
<evidence type="ECO:0000313" key="5">
    <source>
        <dbReference type="EMBL" id="KAF1809029.1"/>
    </source>
</evidence>
<dbReference type="GeneID" id="54417312"/>
<dbReference type="EMBL" id="ML975176">
    <property type="protein sequence ID" value="KAF1809029.1"/>
    <property type="molecule type" value="Genomic_DNA"/>
</dbReference>
<dbReference type="Proteomes" id="UP000504638">
    <property type="component" value="Unplaced"/>
</dbReference>
<gene>
    <name evidence="5 7" type="ORF">P152DRAFT_404107</name>
</gene>
<dbReference type="PANTHER" id="PTHR46093">
    <property type="entry name" value="ACYL-COA-BINDING DOMAIN-CONTAINING PROTEIN 5"/>
    <property type="match status" value="1"/>
</dbReference>
<name>A0A6G1FTM8_9PEZI</name>
<evidence type="ECO:0000313" key="6">
    <source>
        <dbReference type="Proteomes" id="UP000504638"/>
    </source>
</evidence>
<keyword evidence="4" id="KW-1133">Transmembrane helix</keyword>
<proteinExistence type="predicted"/>
<reference evidence="5 7" key="1">
    <citation type="submission" date="2020-01" db="EMBL/GenBank/DDBJ databases">
        <authorList>
            <consortium name="DOE Joint Genome Institute"/>
            <person name="Haridas S."/>
            <person name="Albert R."/>
            <person name="Binder M."/>
            <person name="Bloem J."/>
            <person name="Labutti K."/>
            <person name="Salamov A."/>
            <person name="Andreopoulos B."/>
            <person name="Baker S.E."/>
            <person name="Barry K."/>
            <person name="Bills G."/>
            <person name="Bluhm B.H."/>
            <person name="Cannon C."/>
            <person name="Castanera R."/>
            <person name="Culley D.E."/>
            <person name="Daum C."/>
            <person name="Ezra D."/>
            <person name="Gonzalez J.B."/>
            <person name="Henrissat B."/>
            <person name="Kuo A."/>
            <person name="Liang C."/>
            <person name="Lipzen A."/>
            <person name="Lutzoni F."/>
            <person name="Magnuson J."/>
            <person name="Mondo S."/>
            <person name="Nolan M."/>
            <person name="Ohm R."/>
            <person name="Pangilinan J."/>
            <person name="Park H.-J."/>
            <person name="Ramirez L."/>
            <person name="Alfaro M."/>
            <person name="Sun H."/>
            <person name="Tritt A."/>
            <person name="Yoshinaga Y."/>
            <person name="Zwiers L.-H."/>
            <person name="Turgeon B.G."/>
            <person name="Goodwin S.B."/>
            <person name="Spatafora J.W."/>
            <person name="Crous P.W."/>
            <person name="Grigoriev I.V."/>
        </authorList>
    </citation>
    <scope>NUCLEOTIDE SEQUENCE</scope>
    <source>
        <strain evidence="5 7">CBS 781.70</strain>
    </source>
</reference>
<keyword evidence="6" id="KW-1185">Reference proteome</keyword>
<dbReference type="SUPFAM" id="SSF50965">
    <property type="entry name" value="Galactose oxidase, central domain"/>
    <property type="match status" value="1"/>
</dbReference>
<evidence type="ECO:0000256" key="4">
    <source>
        <dbReference type="SAM" id="Phobius"/>
    </source>
</evidence>
<reference evidence="7" key="3">
    <citation type="submission" date="2025-04" db="UniProtKB">
        <authorList>
            <consortium name="RefSeq"/>
        </authorList>
    </citation>
    <scope>IDENTIFICATION</scope>
    <source>
        <strain evidence="7">CBS 781.70</strain>
    </source>
</reference>
<dbReference type="Gene3D" id="2.120.10.80">
    <property type="entry name" value="Kelch-type beta propeller"/>
    <property type="match status" value="2"/>
</dbReference>
<dbReference type="PANTHER" id="PTHR46093:SF18">
    <property type="entry name" value="FIBRONECTIN TYPE-III DOMAIN-CONTAINING PROTEIN"/>
    <property type="match status" value="1"/>
</dbReference>
<dbReference type="Pfam" id="PF24681">
    <property type="entry name" value="Kelch_KLHDC2_KLHL20_DRC7"/>
    <property type="match status" value="1"/>
</dbReference>
<evidence type="ECO:0000256" key="2">
    <source>
        <dbReference type="ARBA" id="ARBA00022737"/>
    </source>
</evidence>
<evidence type="ECO:0000256" key="3">
    <source>
        <dbReference type="SAM" id="MobiDB-lite"/>
    </source>
</evidence>
<dbReference type="OrthoDB" id="10251809at2759"/>
<keyword evidence="4" id="KW-0472">Membrane</keyword>
<keyword evidence="4" id="KW-0812">Transmembrane</keyword>
<organism evidence="5">
    <name type="scientific">Eremomyces bilateralis CBS 781.70</name>
    <dbReference type="NCBI Taxonomy" id="1392243"/>
    <lineage>
        <taxon>Eukaryota</taxon>
        <taxon>Fungi</taxon>
        <taxon>Dikarya</taxon>
        <taxon>Ascomycota</taxon>
        <taxon>Pezizomycotina</taxon>
        <taxon>Dothideomycetes</taxon>
        <taxon>Dothideomycetes incertae sedis</taxon>
        <taxon>Eremomycetales</taxon>
        <taxon>Eremomycetaceae</taxon>
        <taxon>Eremomyces</taxon>
    </lineage>
</organism>
<feature type="compositionally biased region" description="Polar residues" evidence="3">
    <location>
        <begin position="616"/>
        <end position="636"/>
    </location>
</feature>
<evidence type="ECO:0000313" key="7">
    <source>
        <dbReference type="RefSeq" id="XP_033530660.1"/>
    </source>
</evidence>